<accession>A0A0E9T235</accession>
<evidence type="ECO:0000313" key="1">
    <source>
        <dbReference type="EMBL" id="JAH47686.1"/>
    </source>
</evidence>
<reference evidence="1" key="2">
    <citation type="journal article" date="2015" name="Fish Shellfish Immunol.">
        <title>Early steps in the European eel (Anguilla anguilla)-Vibrio vulnificus interaction in the gills: Role of the RtxA13 toxin.</title>
        <authorList>
            <person name="Callol A."/>
            <person name="Pajuelo D."/>
            <person name="Ebbesson L."/>
            <person name="Teles M."/>
            <person name="MacKenzie S."/>
            <person name="Amaro C."/>
        </authorList>
    </citation>
    <scope>NUCLEOTIDE SEQUENCE</scope>
</reference>
<organism evidence="1">
    <name type="scientific">Anguilla anguilla</name>
    <name type="common">European freshwater eel</name>
    <name type="synonym">Muraena anguilla</name>
    <dbReference type="NCBI Taxonomy" id="7936"/>
    <lineage>
        <taxon>Eukaryota</taxon>
        <taxon>Metazoa</taxon>
        <taxon>Chordata</taxon>
        <taxon>Craniata</taxon>
        <taxon>Vertebrata</taxon>
        <taxon>Euteleostomi</taxon>
        <taxon>Actinopterygii</taxon>
        <taxon>Neopterygii</taxon>
        <taxon>Teleostei</taxon>
        <taxon>Anguilliformes</taxon>
        <taxon>Anguillidae</taxon>
        <taxon>Anguilla</taxon>
    </lineage>
</organism>
<reference evidence="1" key="1">
    <citation type="submission" date="2014-11" db="EMBL/GenBank/DDBJ databases">
        <authorList>
            <person name="Amaro Gonzalez C."/>
        </authorList>
    </citation>
    <scope>NUCLEOTIDE SEQUENCE</scope>
</reference>
<name>A0A0E9T235_ANGAN</name>
<sequence length="36" mass="4247">MISHTSHNCCQFFRNLSLFRLLHVYNALIFCTLCAE</sequence>
<dbReference type="AlphaFoldDB" id="A0A0E9T235"/>
<dbReference type="EMBL" id="GBXM01060891">
    <property type="protein sequence ID" value="JAH47686.1"/>
    <property type="molecule type" value="Transcribed_RNA"/>
</dbReference>
<protein>
    <submittedName>
        <fullName evidence="1">Uncharacterized protein</fullName>
    </submittedName>
</protein>
<proteinExistence type="predicted"/>